<accession>A0ABQ5W240</accession>
<evidence type="ECO:0000313" key="3">
    <source>
        <dbReference type="Proteomes" id="UP001156691"/>
    </source>
</evidence>
<dbReference type="SUPFAM" id="SSF51182">
    <property type="entry name" value="RmlC-like cupins"/>
    <property type="match status" value="1"/>
</dbReference>
<dbReference type="InterPro" id="IPR006311">
    <property type="entry name" value="TAT_signal"/>
</dbReference>
<sequence>MNKINRRSALVLGATAAASPLATWVSPAAAQSYSETDGEEVFPGIRVVTLGTRESEISAYNTVEMIDVVFQPAAEFPLGEPMEHDMVCTVTEGELQVTAGDMEFAAKPGDVWSCGKGSTREGAVNNGSVPAVMRTIYLKAA</sequence>
<name>A0ABQ5W240_9HYPH</name>
<dbReference type="RefSeq" id="WP_284339227.1">
    <property type="nucleotide sequence ID" value="NZ_BSNS01000006.1"/>
</dbReference>
<evidence type="ECO:0000313" key="2">
    <source>
        <dbReference type="EMBL" id="GLQ53776.1"/>
    </source>
</evidence>
<keyword evidence="1" id="KW-0732">Signal</keyword>
<dbReference type="InterPro" id="IPR011051">
    <property type="entry name" value="RmlC_Cupin_sf"/>
</dbReference>
<organism evidence="2 3">
    <name type="scientific">Devosia nitrariae</name>
    <dbReference type="NCBI Taxonomy" id="2071872"/>
    <lineage>
        <taxon>Bacteria</taxon>
        <taxon>Pseudomonadati</taxon>
        <taxon>Pseudomonadota</taxon>
        <taxon>Alphaproteobacteria</taxon>
        <taxon>Hyphomicrobiales</taxon>
        <taxon>Devosiaceae</taxon>
        <taxon>Devosia</taxon>
    </lineage>
</organism>
<feature type="chain" id="PRO_5046573559" description="Cupin domain-containing protein" evidence="1">
    <location>
        <begin position="31"/>
        <end position="141"/>
    </location>
</feature>
<dbReference type="EMBL" id="BSNS01000006">
    <property type="protein sequence ID" value="GLQ53776.1"/>
    <property type="molecule type" value="Genomic_DNA"/>
</dbReference>
<feature type="signal peptide" evidence="1">
    <location>
        <begin position="1"/>
        <end position="30"/>
    </location>
</feature>
<gene>
    <name evidence="2" type="ORF">GCM10010862_10350</name>
</gene>
<evidence type="ECO:0000256" key="1">
    <source>
        <dbReference type="SAM" id="SignalP"/>
    </source>
</evidence>
<evidence type="ECO:0008006" key="4">
    <source>
        <dbReference type="Google" id="ProtNLM"/>
    </source>
</evidence>
<dbReference type="PROSITE" id="PS51318">
    <property type="entry name" value="TAT"/>
    <property type="match status" value="1"/>
</dbReference>
<dbReference type="Gene3D" id="2.60.120.10">
    <property type="entry name" value="Jelly Rolls"/>
    <property type="match status" value="1"/>
</dbReference>
<comment type="caution">
    <text evidence="2">The sequence shown here is derived from an EMBL/GenBank/DDBJ whole genome shotgun (WGS) entry which is preliminary data.</text>
</comment>
<protein>
    <recommendedName>
        <fullName evidence="4">Cupin domain-containing protein</fullName>
    </recommendedName>
</protein>
<dbReference type="Proteomes" id="UP001156691">
    <property type="component" value="Unassembled WGS sequence"/>
</dbReference>
<reference evidence="3" key="1">
    <citation type="journal article" date="2019" name="Int. J. Syst. Evol. Microbiol.">
        <title>The Global Catalogue of Microorganisms (GCM) 10K type strain sequencing project: providing services to taxonomists for standard genome sequencing and annotation.</title>
        <authorList>
            <consortium name="The Broad Institute Genomics Platform"/>
            <consortium name="The Broad Institute Genome Sequencing Center for Infectious Disease"/>
            <person name="Wu L."/>
            <person name="Ma J."/>
        </authorList>
    </citation>
    <scope>NUCLEOTIDE SEQUENCE [LARGE SCALE GENOMIC DNA]</scope>
    <source>
        <strain evidence="3">NBRC 112416</strain>
    </source>
</reference>
<dbReference type="InterPro" id="IPR014710">
    <property type="entry name" value="RmlC-like_jellyroll"/>
</dbReference>
<proteinExistence type="predicted"/>
<keyword evidence="3" id="KW-1185">Reference proteome</keyword>